<accession>A0ABN1F3X7</accession>
<dbReference type="PANTHER" id="PTHR30055">
    <property type="entry name" value="HTH-TYPE TRANSCRIPTIONAL REGULATOR RUTR"/>
    <property type="match status" value="1"/>
</dbReference>
<keyword evidence="7" id="KW-1185">Reference proteome</keyword>
<evidence type="ECO:0000313" key="6">
    <source>
        <dbReference type="EMBL" id="GAA0581699.1"/>
    </source>
</evidence>
<dbReference type="InterPro" id="IPR050109">
    <property type="entry name" value="HTH-type_TetR-like_transc_reg"/>
</dbReference>
<feature type="domain" description="HTH tetR-type" evidence="5">
    <location>
        <begin position="18"/>
        <end position="78"/>
    </location>
</feature>
<evidence type="ECO:0000256" key="2">
    <source>
        <dbReference type="ARBA" id="ARBA00023125"/>
    </source>
</evidence>
<organism evidence="6 7">
    <name type="scientific">Rhizomicrobium electricum</name>
    <dbReference type="NCBI Taxonomy" id="480070"/>
    <lineage>
        <taxon>Bacteria</taxon>
        <taxon>Pseudomonadati</taxon>
        <taxon>Pseudomonadota</taxon>
        <taxon>Alphaproteobacteria</taxon>
        <taxon>Micropepsales</taxon>
        <taxon>Micropepsaceae</taxon>
        <taxon>Rhizomicrobium</taxon>
    </lineage>
</organism>
<dbReference type="SUPFAM" id="SSF48498">
    <property type="entry name" value="Tetracyclin repressor-like, C-terminal domain"/>
    <property type="match status" value="1"/>
</dbReference>
<reference evidence="6 7" key="1">
    <citation type="journal article" date="2019" name="Int. J. Syst. Evol. Microbiol.">
        <title>The Global Catalogue of Microorganisms (GCM) 10K type strain sequencing project: providing services to taxonomists for standard genome sequencing and annotation.</title>
        <authorList>
            <consortium name="The Broad Institute Genomics Platform"/>
            <consortium name="The Broad Institute Genome Sequencing Center for Infectious Disease"/>
            <person name="Wu L."/>
            <person name="Ma J."/>
        </authorList>
    </citation>
    <scope>NUCLEOTIDE SEQUENCE [LARGE SCALE GENOMIC DNA]</scope>
    <source>
        <strain evidence="6 7">JCM 15089</strain>
    </source>
</reference>
<dbReference type="RefSeq" id="WP_166935130.1">
    <property type="nucleotide sequence ID" value="NZ_BAAADD010000009.1"/>
</dbReference>
<dbReference type="Pfam" id="PF00440">
    <property type="entry name" value="TetR_N"/>
    <property type="match status" value="1"/>
</dbReference>
<dbReference type="InterPro" id="IPR001647">
    <property type="entry name" value="HTH_TetR"/>
</dbReference>
<dbReference type="InterPro" id="IPR036271">
    <property type="entry name" value="Tet_transcr_reg_TetR-rel_C_sf"/>
</dbReference>
<evidence type="ECO:0000313" key="7">
    <source>
        <dbReference type="Proteomes" id="UP001499951"/>
    </source>
</evidence>
<evidence type="ECO:0000256" key="3">
    <source>
        <dbReference type="ARBA" id="ARBA00023163"/>
    </source>
</evidence>
<keyword evidence="1" id="KW-0805">Transcription regulation</keyword>
<evidence type="ECO:0000259" key="5">
    <source>
        <dbReference type="PROSITE" id="PS50977"/>
    </source>
</evidence>
<proteinExistence type="predicted"/>
<dbReference type="Proteomes" id="UP001499951">
    <property type="component" value="Unassembled WGS sequence"/>
</dbReference>
<keyword evidence="2 4" id="KW-0238">DNA-binding</keyword>
<dbReference type="InterPro" id="IPR009057">
    <property type="entry name" value="Homeodomain-like_sf"/>
</dbReference>
<dbReference type="Gene3D" id="1.10.357.10">
    <property type="entry name" value="Tetracycline Repressor, domain 2"/>
    <property type="match status" value="1"/>
</dbReference>
<dbReference type="SUPFAM" id="SSF46689">
    <property type="entry name" value="Homeodomain-like"/>
    <property type="match status" value="1"/>
</dbReference>
<gene>
    <name evidence="6" type="ORF">GCM10008942_33220</name>
</gene>
<dbReference type="PROSITE" id="PS50977">
    <property type="entry name" value="HTH_TETR_2"/>
    <property type="match status" value="1"/>
</dbReference>
<feature type="DNA-binding region" description="H-T-H motif" evidence="4">
    <location>
        <begin position="41"/>
        <end position="60"/>
    </location>
</feature>
<protein>
    <submittedName>
        <fullName evidence="6">TetR/AcrR family transcriptional regulator</fullName>
    </submittedName>
</protein>
<dbReference type="InterPro" id="IPR011075">
    <property type="entry name" value="TetR_C"/>
</dbReference>
<name>A0ABN1F3X7_9PROT</name>
<dbReference type="EMBL" id="BAAADD010000009">
    <property type="protein sequence ID" value="GAA0581699.1"/>
    <property type="molecule type" value="Genomic_DNA"/>
</dbReference>
<keyword evidence="3" id="KW-0804">Transcription</keyword>
<dbReference type="Pfam" id="PF16859">
    <property type="entry name" value="TetR_C_11"/>
    <property type="match status" value="1"/>
</dbReference>
<evidence type="ECO:0000256" key="1">
    <source>
        <dbReference type="ARBA" id="ARBA00023015"/>
    </source>
</evidence>
<evidence type="ECO:0000256" key="4">
    <source>
        <dbReference type="PROSITE-ProRule" id="PRU00335"/>
    </source>
</evidence>
<dbReference type="PRINTS" id="PR00455">
    <property type="entry name" value="HTHTETR"/>
</dbReference>
<dbReference type="PANTHER" id="PTHR30055:SF226">
    <property type="entry name" value="HTH-TYPE TRANSCRIPTIONAL REGULATOR PKSA"/>
    <property type="match status" value="1"/>
</dbReference>
<comment type="caution">
    <text evidence="6">The sequence shown here is derived from an EMBL/GenBank/DDBJ whole genome shotgun (WGS) entry which is preliminary data.</text>
</comment>
<sequence length="217" mass="24332">MDTHAPQRHLRSWQRRKQARPGEILESALAVFAEKGFAAARMEDIAARAGVTKGTIYLYFPSKEEVFKSLAREHVSRSLLFATEQAEKFEGTVFDFLRHFYAGFMGLVLNSDVAVLPKIIIGEAGNFPELARFWREEVIEKATGMMSGVFTRAIARGEIRDLPAELVAKLAMAPILMCLVWRTTFEKTSDRAFDYDAFLATHCDVFFKGLAPEGSAS</sequence>